<protein>
    <submittedName>
        <fullName evidence="4">Phosphohydrolase</fullName>
    </submittedName>
</protein>
<evidence type="ECO:0000259" key="3">
    <source>
        <dbReference type="Pfam" id="PF13023"/>
    </source>
</evidence>
<dbReference type="Proteomes" id="UP000251075">
    <property type="component" value="Unassembled WGS sequence"/>
</dbReference>
<keyword evidence="2 4" id="KW-0378">Hydrolase</keyword>
<dbReference type="Pfam" id="PF13023">
    <property type="entry name" value="HD_3"/>
    <property type="match status" value="1"/>
</dbReference>
<keyword evidence="5" id="KW-1185">Reference proteome</keyword>
<evidence type="ECO:0000313" key="5">
    <source>
        <dbReference type="Proteomes" id="UP000251075"/>
    </source>
</evidence>
<name>A0A364P0M2_9PROT</name>
<dbReference type="Gene3D" id="1.10.3210.10">
    <property type="entry name" value="Hypothetical protein af1432"/>
    <property type="match status" value="1"/>
</dbReference>
<dbReference type="AlphaFoldDB" id="A0A364P0M2"/>
<dbReference type="PANTHER" id="PTHR11845:SF13">
    <property type="entry name" value="5'-DEOXYNUCLEOTIDASE HDDC2"/>
    <property type="match status" value="1"/>
</dbReference>
<dbReference type="OrthoDB" id="9796032at2"/>
<dbReference type="SUPFAM" id="SSF109604">
    <property type="entry name" value="HD-domain/PDEase-like"/>
    <property type="match status" value="1"/>
</dbReference>
<dbReference type="PANTHER" id="PTHR11845">
    <property type="entry name" value="5'-DEOXYNUCLEOTIDASE HDDC2"/>
    <property type="match status" value="1"/>
</dbReference>
<reference evidence="4 5" key="1">
    <citation type="submission" date="2017-11" db="EMBL/GenBank/DDBJ databases">
        <title>Draft genome sequence of magnetotactic bacterium Magnetospirillum kuznetsovii LBB-42.</title>
        <authorList>
            <person name="Grouzdev D.S."/>
            <person name="Rysina M.S."/>
            <person name="Baslerov R.V."/>
            <person name="Koziaeva V."/>
        </authorList>
    </citation>
    <scope>NUCLEOTIDE SEQUENCE [LARGE SCALE GENOMIC DNA]</scope>
    <source>
        <strain evidence="4 5">LBB-42</strain>
    </source>
</reference>
<dbReference type="InterPro" id="IPR039356">
    <property type="entry name" value="YfbR/HDDC2"/>
</dbReference>
<comment type="caution">
    <text evidence="4">The sequence shown here is derived from an EMBL/GenBank/DDBJ whole genome shotgun (WGS) entry which is preliminary data.</text>
</comment>
<evidence type="ECO:0000256" key="2">
    <source>
        <dbReference type="ARBA" id="ARBA00022801"/>
    </source>
</evidence>
<dbReference type="RefSeq" id="WP_112142783.1">
    <property type="nucleotide sequence ID" value="NZ_PGTO01000003.1"/>
</dbReference>
<dbReference type="GO" id="GO:0002953">
    <property type="term" value="F:5'-deoxynucleotidase activity"/>
    <property type="evidence" value="ECO:0007669"/>
    <property type="project" value="InterPro"/>
</dbReference>
<organism evidence="4 5">
    <name type="scientific">Paramagnetospirillum kuznetsovii</name>
    <dbReference type="NCBI Taxonomy" id="2053833"/>
    <lineage>
        <taxon>Bacteria</taxon>
        <taxon>Pseudomonadati</taxon>
        <taxon>Pseudomonadota</taxon>
        <taxon>Alphaproteobacteria</taxon>
        <taxon>Rhodospirillales</taxon>
        <taxon>Magnetospirillaceae</taxon>
        <taxon>Paramagnetospirillum</taxon>
    </lineage>
</organism>
<gene>
    <name evidence="4" type="ORF">CU669_05255</name>
</gene>
<dbReference type="GO" id="GO:0005737">
    <property type="term" value="C:cytoplasm"/>
    <property type="evidence" value="ECO:0007669"/>
    <property type="project" value="TreeGrafter"/>
</dbReference>
<dbReference type="GO" id="GO:0046872">
    <property type="term" value="F:metal ion binding"/>
    <property type="evidence" value="ECO:0007669"/>
    <property type="project" value="UniProtKB-KW"/>
</dbReference>
<dbReference type="EMBL" id="PGTO01000003">
    <property type="protein sequence ID" value="RAU22800.1"/>
    <property type="molecule type" value="Genomic_DNA"/>
</dbReference>
<proteinExistence type="predicted"/>
<sequence>MIPCADSRLAAQIAFIVEIDKLKTILRQTLLIDSSRRENDAEHSWHIATMAFLLEEYADDPVDVGRVARMLLIHDIVEIDAGDTFIHDEAGHEDKDAREQAAARRLYGLLPKDQAAAYSALWREFEDRQTPEARFAHSLDRLQPLLHNFETEGGTWKSNAVTADKVEKLLPRIEGGSGRLAAYARSLIAEAVARGYLAPAARNASGSG</sequence>
<keyword evidence="1" id="KW-0479">Metal-binding</keyword>
<accession>A0A364P0M2</accession>
<evidence type="ECO:0000313" key="4">
    <source>
        <dbReference type="EMBL" id="RAU22800.1"/>
    </source>
</evidence>
<dbReference type="InterPro" id="IPR006674">
    <property type="entry name" value="HD_domain"/>
</dbReference>
<feature type="domain" description="HD" evidence="3">
    <location>
        <begin position="19"/>
        <end position="168"/>
    </location>
</feature>
<evidence type="ECO:0000256" key="1">
    <source>
        <dbReference type="ARBA" id="ARBA00022723"/>
    </source>
</evidence>